<evidence type="ECO:0000313" key="2">
    <source>
        <dbReference type="EMBL" id="CAD8407897.1"/>
    </source>
</evidence>
<keyword evidence="1" id="KW-0472">Membrane</keyword>
<organism evidence="2">
    <name type="scientific">Proboscia inermis</name>
    <dbReference type="NCBI Taxonomy" id="420281"/>
    <lineage>
        <taxon>Eukaryota</taxon>
        <taxon>Sar</taxon>
        <taxon>Stramenopiles</taxon>
        <taxon>Ochrophyta</taxon>
        <taxon>Bacillariophyta</taxon>
        <taxon>Coscinodiscophyceae</taxon>
        <taxon>Rhizosoleniophycidae</taxon>
        <taxon>Rhizosoleniales</taxon>
        <taxon>Rhizosoleniaceae</taxon>
        <taxon>Proboscia</taxon>
    </lineage>
</organism>
<feature type="transmembrane region" description="Helical" evidence="1">
    <location>
        <begin position="77"/>
        <end position="99"/>
    </location>
</feature>
<dbReference type="GO" id="GO:0047560">
    <property type="term" value="F:3-dehydrosphinganine reductase activity"/>
    <property type="evidence" value="ECO:0007669"/>
    <property type="project" value="TreeGrafter"/>
</dbReference>
<keyword evidence="1" id="KW-1133">Transmembrane helix</keyword>
<dbReference type="GO" id="GO:0030148">
    <property type="term" value="P:sphingolipid biosynthetic process"/>
    <property type="evidence" value="ECO:0007669"/>
    <property type="project" value="TreeGrafter"/>
</dbReference>
<proteinExistence type="predicted"/>
<sequence>MTNKHAKDTPGYEQEQIGKPKECDLISGTAGLFSSDSVASKILLSALKSSPSDSVYFGLEGWMLNTLTAGMSPVNSLFNACCQVFLMGLLRFVSLFYLADFRKIVRRCKKEREIQQKQEQVFQVAAANATAKLLSGKQE</sequence>
<keyword evidence="1" id="KW-0812">Transmembrane</keyword>
<dbReference type="PANTHER" id="PTHR43550">
    <property type="entry name" value="3-KETODIHYDROSPHINGOSINE REDUCTASE"/>
    <property type="match status" value="1"/>
</dbReference>
<dbReference type="EMBL" id="HBEL01008407">
    <property type="protein sequence ID" value="CAD8407897.1"/>
    <property type="molecule type" value="Transcribed_RNA"/>
</dbReference>
<protein>
    <submittedName>
        <fullName evidence="2">Uncharacterized protein</fullName>
    </submittedName>
</protein>
<reference evidence="2" key="1">
    <citation type="submission" date="2021-01" db="EMBL/GenBank/DDBJ databases">
        <authorList>
            <person name="Corre E."/>
            <person name="Pelletier E."/>
            <person name="Niang G."/>
            <person name="Scheremetjew M."/>
            <person name="Finn R."/>
            <person name="Kale V."/>
            <person name="Holt S."/>
            <person name="Cochrane G."/>
            <person name="Meng A."/>
            <person name="Brown T."/>
            <person name="Cohen L."/>
        </authorList>
    </citation>
    <scope>NUCLEOTIDE SEQUENCE</scope>
    <source>
        <strain evidence="2">CCAP1064/1</strain>
    </source>
</reference>
<dbReference type="PANTHER" id="PTHR43550:SF3">
    <property type="entry name" value="3-KETODIHYDROSPHINGOSINE REDUCTASE"/>
    <property type="match status" value="1"/>
</dbReference>
<dbReference type="GO" id="GO:0005789">
    <property type="term" value="C:endoplasmic reticulum membrane"/>
    <property type="evidence" value="ECO:0007669"/>
    <property type="project" value="TreeGrafter"/>
</dbReference>
<gene>
    <name evidence="2" type="ORF">PINE0816_LOCUS4017</name>
</gene>
<evidence type="ECO:0000256" key="1">
    <source>
        <dbReference type="SAM" id="Phobius"/>
    </source>
</evidence>
<dbReference type="AlphaFoldDB" id="A0A7S0GC07"/>
<dbReference type="GO" id="GO:0006666">
    <property type="term" value="P:3-keto-sphinganine metabolic process"/>
    <property type="evidence" value="ECO:0007669"/>
    <property type="project" value="TreeGrafter"/>
</dbReference>
<name>A0A7S0GC07_9STRA</name>
<accession>A0A7S0GC07</accession>